<dbReference type="InterPro" id="IPR029044">
    <property type="entry name" value="Nucleotide-diphossugar_trans"/>
</dbReference>
<protein>
    <submittedName>
        <fullName evidence="2">Glycosyl transferase family 2</fullName>
    </submittedName>
</protein>
<dbReference type="EMBL" id="PFWL01000030">
    <property type="protein sequence ID" value="PJA55978.1"/>
    <property type="molecule type" value="Genomic_DNA"/>
</dbReference>
<sequence length="31" mass="3595">MMKVSVVIPVYNEEKLIKNCLDSLMNQTEKP</sequence>
<dbReference type="AlphaFoldDB" id="A0A2M7XZ25"/>
<dbReference type="InterPro" id="IPR001173">
    <property type="entry name" value="Glyco_trans_2-like"/>
</dbReference>
<dbReference type="SUPFAM" id="SSF53448">
    <property type="entry name" value="Nucleotide-diphospho-sugar transferases"/>
    <property type="match status" value="1"/>
</dbReference>
<dbReference type="Gene3D" id="3.90.550.10">
    <property type="entry name" value="Spore Coat Polysaccharide Biosynthesis Protein SpsA, Chain A"/>
    <property type="match status" value="1"/>
</dbReference>
<reference evidence="3" key="1">
    <citation type="submission" date="2017-09" db="EMBL/GenBank/DDBJ databases">
        <title>Depth-based differentiation of microbial function through sediment-hosted aquifers and enrichment of novel symbionts in the deep terrestrial subsurface.</title>
        <authorList>
            <person name="Probst A.J."/>
            <person name="Ladd B."/>
            <person name="Jarett J.K."/>
            <person name="Geller-Mcgrath D.E."/>
            <person name="Sieber C.M.K."/>
            <person name="Emerson J.B."/>
            <person name="Anantharaman K."/>
            <person name="Thomas B.C."/>
            <person name="Malmstrom R."/>
            <person name="Stieglmeier M."/>
            <person name="Klingl A."/>
            <person name="Woyke T."/>
            <person name="Ryan C.M."/>
            <person name="Banfield J.F."/>
        </authorList>
    </citation>
    <scope>NUCLEOTIDE SEQUENCE [LARGE SCALE GENOMIC DNA]</scope>
</reference>
<gene>
    <name evidence="2" type="ORF">CO165_00700</name>
</gene>
<accession>A0A2M7XZ25</accession>
<keyword evidence="2" id="KW-0808">Transferase</keyword>
<dbReference type="Pfam" id="PF00535">
    <property type="entry name" value="Glycos_transf_2"/>
    <property type="match status" value="1"/>
</dbReference>
<dbReference type="Proteomes" id="UP000229647">
    <property type="component" value="Unassembled WGS sequence"/>
</dbReference>
<evidence type="ECO:0000313" key="3">
    <source>
        <dbReference type="Proteomes" id="UP000229647"/>
    </source>
</evidence>
<evidence type="ECO:0000313" key="2">
    <source>
        <dbReference type="EMBL" id="PJA55978.1"/>
    </source>
</evidence>
<feature type="domain" description="Glycosyltransferase 2-like" evidence="1">
    <location>
        <begin position="5"/>
        <end position="30"/>
    </location>
</feature>
<feature type="non-terminal residue" evidence="2">
    <location>
        <position position="31"/>
    </location>
</feature>
<comment type="caution">
    <text evidence="2">The sequence shown here is derived from an EMBL/GenBank/DDBJ whole genome shotgun (WGS) entry which is preliminary data.</text>
</comment>
<proteinExistence type="predicted"/>
<organism evidence="2 3">
    <name type="scientific">Candidatus Roizmanbacteria bacterium CG_4_9_14_3_um_filter_33_18</name>
    <dbReference type="NCBI Taxonomy" id="1974841"/>
    <lineage>
        <taxon>Bacteria</taxon>
        <taxon>Candidatus Roizmaniibacteriota</taxon>
    </lineage>
</organism>
<dbReference type="GO" id="GO:0016740">
    <property type="term" value="F:transferase activity"/>
    <property type="evidence" value="ECO:0007669"/>
    <property type="project" value="UniProtKB-KW"/>
</dbReference>
<evidence type="ECO:0000259" key="1">
    <source>
        <dbReference type="Pfam" id="PF00535"/>
    </source>
</evidence>
<name>A0A2M7XZ25_9BACT</name>